<dbReference type="InterPro" id="IPR036318">
    <property type="entry name" value="FAD-bd_PCMH-like_sf"/>
</dbReference>
<gene>
    <name evidence="7" type="ORF">AMS68_007782</name>
</gene>
<dbReference type="Proteomes" id="UP000503462">
    <property type="component" value="Chromosome 5"/>
</dbReference>
<feature type="chain" id="PRO_5026138967" description="FAD-binding PCMH-type domain-containing protein" evidence="5">
    <location>
        <begin position="24"/>
        <end position="499"/>
    </location>
</feature>
<dbReference type="InterPro" id="IPR006094">
    <property type="entry name" value="Oxid_FAD_bind_N"/>
</dbReference>
<feature type="signal peptide" evidence="5">
    <location>
        <begin position="1"/>
        <end position="23"/>
    </location>
</feature>
<dbReference type="PANTHER" id="PTHR42973:SF13">
    <property type="entry name" value="FAD-BINDING PCMH-TYPE DOMAIN-CONTAINING PROTEIN"/>
    <property type="match status" value="1"/>
</dbReference>
<dbReference type="Gene3D" id="3.30.465.10">
    <property type="match status" value="1"/>
</dbReference>
<protein>
    <recommendedName>
        <fullName evidence="6">FAD-binding PCMH-type domain-containing protein</fullName>
    </recommendedName>
</protein>
<organism evidence="7 8">
    <name type="scientific">Peltaster fructicola</name>
    <dbReference type="NCBI Taxonomy" id="286661"/>
    <lineage>
        <taxon>Eukaryota</taxon>
        <taxon>Fungi</taxon>
        <taxon>Dikarya</taxon>
        <taxon>Ascomycota</taxon>
        <taxon>Pezizomycotina</taxon>
        <taxon>Dothideomycetes</taxon>
        <taxon>Dothideomycetes incertae sedis</taxon>
        <taxon>Peltaster</taxon>
    </lineage>
</organism>
<evidence type="ECO:0000256" key="1">
    <source>
        <dbReference type="ARBA" id="ARBA00005466"/>
    </source>
</evidence>
<evidence type="ECO:0000313" key="8">
    <source>
        <dbReference type="Proteomes" id="UP000503462"/>
    </source>
</evidence>
<dbReference type="GO" id="GO:0071949">
    <property type="term" value="F:FAD binding"/>
    <property type="evidence" value="ECO:0007669"/>
    <property type="project" value="InterPro"/>
</dbReference>
<evidence type="ECO:0000256" key="4">
    <source>
        <dbReference type="ARBA" id="ARBA00023002"/>
    </source>
</evidence>
<accession>A0A6H0Y5U5</accession>
<dbReference type="PROSITE" id="PS51387">
    <property type="entry name" value="FAD_PCMH"/>
    <property type="match status" value="1"/>
</dbReference>
<dbReference type="Gene3D" id="3.40.462.20">
    <property type="match status" value="1"/>
</dbReference>
<dbReference type="EMBL" id="CP051143">
    <property type="protein sequence ID" value="QIX02265.1"/>
    <property type="molecule type" value="Genomic_DNA"/>
</dbReference>
<keyword evidence="2" id="KW-0285">Flavoprotein</keyword>
<reference evidence="7 8" key="1">
    <citation type="journal article" date="2016" name="Sci. Rep.">
        <title>Peltaster fructicola genome reveals evolution from an invasive phytopathogen to an ectophytic parasite.</title>
        <authorList>
            <person name="Xu C."/>
            <person name="Chen H."/>
            <person name="Gleason M.L."/>
            <person name="Xu J.R."/>
            <person name="Liu H."/>
            <person name="Zhang R."/>
            <person name="Sun G."/>
        </authorList>
    </citation>
    <scope>NUCLEOTIDE SEQUENCE [LARGE SCALE GENOMIC DNA]</scope>
    <source>
        <strain evidence="7 8">LNHT1506</strain>
    </source>
</reference>
<dbReference type="Pfam" id="PF01565">
    <property type="entry name" value="FAD_binding_4"/>
    <property type="match status" value="1"/>
</dbReference>
<evidence type="ECO:0000256" key="2">
    <source>
        <dbReference type="ARBA" id="ARBA00022630"/>
    </source>
</evidence>
<feature type="domain" description="FAD-binding PCMH-type" evidence="6">
    <location>
        <begin position="78"/>
        <end position="249"/>
    </location>
</feature>
<sequence>MLYLKQLSIWLAAGSTLIDSVSAVGNVAVDFKTLPKRQVNNTELSACFALNSLPKKSLSSSVVFLPLDADSSHWMTSSNQASACIYTPATPEDLAAGLKLIGSRRIRFAISCSNHASNQGFSSTPGIHISMHQFNKVTVSADKTYMDIGGGLSWAQVYDQLKDTGVNTVGGRVAGPGIGGFVTGGGGFSWKTNQAGLTGDNVISVDMVLGNGTLITASATQNADLWWAVRGGGNRFGAIYNFRMKAYPQSPSIYAGIAIFVGDGSLPAVLDAIAEFGSQNTDPLAQVIPTLNYADGSVDVLVLAVYDGVPAYGHDPFAMFNQTFQNTTFDGFVSLVQSSVQGGHRGSFHSANVVEFTRPVLDQIANQTEFWGKAGESHSANFISYDVEPFLSYSKYTLDAPYPHSNDPLPVNLFFAWDDASQDDYWHAAMIESANMITEAAKQDGQEVDGFYTYPNYALASVTARDLFGEANTRKLECIRQKYDPHNVMLLTTCFDFKL</sequence>
<comment type="similarity">
    <text evidence="1">Belongs to the oxygen-dependent FAD-linked oxidoreductase family.</text>
</comment>
<keyword evidence="8" id="KW-1185">Reference proteome</keyword>
<dbReference type="PANTHER" id="PTHR42973">
    <property type="entry name" value="BINDING OXIDOREDUCTASE, PUTATIVE (AFU_ORTHOLOGUE AFUA_1G17690)-RELATED"/>
    <property type="match status" value="1"/>
</dbReference>
<keyword evidence="5" id="KW-0732">Signal</keyword>
<dbReference type="GO" id="GO:0016491">
    <property type="term" value="F:oxidoreductase activity"/>
    <property type="evidence" value="ECO:0007669"/>
    <property type="project" value="UniProtKB-KW"/>
</dbReference>
<evidence type="ECO:0000256" key="3">
    <source>
        <dbReference type="ARBA" id="ARBA00022827"/>
    </source>
</evidence>
<dbReference type="InterPro" id="IPR016166">
    <property type="entry name" value="FAD-bd_PCMH"/>
</dbReference>
<evidence type="ECO:0000259" key="6">
    <source>
        <dbReference type="PROSITE" id="PS51387"/>
    </source>
</evidence>
<evidence type="ECO:0000256" key="5">
    <source>
        <dbReference type="SAM" id="SignalP"/>
    </source>
</evidence>
<name>A0A6H0Y5U5_9PEZI</name>
<dbReference type="OrthoDB" id="2151789at2759"/>
<keyword evidence="4" id="KW-0560">Oxidoreductase</keyword>
<dbReference type="InterPro" id="IPR016169">
    <property type="entry name" value="FAD-bd_PCMH_sub2"/>
</dbReference>
<dbReference type="SUPFAM" id="SSF56176">
    <property type="entry name" value="FAD-binding/transporter-associated domain-like"/>
    <property type="match status" value="1"/>
</dbReference>
<proteinExistence type="inferred from homology"/>
<evidence type="ECO:0000313" key="7">
    <source>
        <dbReference type="EMBL" id="QIX02265.1"/>
    </source>
</evidence>
<dbReference type="AlphaFoldDB" id="A0A6H0Y5U5"/>
<dbReference type="InterPro" id="IPR050416">
    <property type="entry name" value="FAD-linked_Oxidoreductase"/>
</dbReference>
<keyword evidence="3" id="KW-0274">FAD</keyword>